<dbReference type="Proteomes" id="UP000199608">
    <property type="component" value="Unassembled WGS sequence"/>
</dbReference>
<name>A0A1H2I2Q4_9BACT</name>
<accession>A0A1H2I2Q4</accession>
<evidence type="ECO:0000313" key="1">
    <source>
        <dbReference type="EMBL" id="SDU38118.1"/>
    </source>
</evidence>
<proteinExistence type="predicted"/>
<dbReference type="RefSeq" id="WP_092234998.1">
    <property type="nucleotide sequence ID" value="NZ_FNLL01000007.1"/>
</dbReference>
<evidence type="ECO:0000313" key="2">
    <source>
        <dbReference type="Proteomes" id="UP000199608"/>
    </source>
</evidence>
<protein>
    <submittedName>
        <fullName evidence="1">Uncharacterized protein</fullName>
    </submittedName>
</protein>
<gene>
    <name evidence="1" type="ORF">SAMN04487931_107185</name>
</gene>
<sequence>MNYTITFDDGIVYSSPDIRETDPGWASENGEKLTGIREMSIKLPNKKILILKGFEKYNFFVEASQAFGKKAKARIESFFFCGAWRGHVVSWEINYKNRQVLKRMALEGREYHGTATRGWRMGLIGEKAESGLCPLQ</sequence>
<keyword evidence="2" id="KW-1185">Reference proteome</keyword>
<dbReference type="AlphaFoldDB" id="A0A1H2I2Q4"/>
<dbReference type="EMBL" id="FNLL01000007">
    <property type="protein sequence ID" value="SDU38118.1"/>
    <property type="molecule type" value="Genomic_DNA"/>
</dbReference>
<organism evidence="1 2">
    <name type="scientific">Desulfobacula phenolica</name>
    <dbReference type="NCBI Taxonomy" id="90732"/>
    <lineage>
        <taxon>Bacteria</taxon>
        <taxon>Pseudomonadati</taxon>
        <taxon>Thermodesulfobacteriota</taxon>
        <taxon>Desulfobacteria</taxon>
        <taxon>Desulfobacterales</taxon>
        <taxon>Desulfobacteraceae</taxon>
        <taxon>Desulfobacula</taxon>
    </lineage>
</organism>
<reference evidence="2" key="1">
    <citation type="submission" date="2016-10" db="EMBL/GenBank/DDBJ databases">
        <authorList>
            <person name="Varghese N."/>
            <person name="Submissions S."/>
        </authorList>
    </citation>
    <scope>NUCLEOTIDE SEQUENCE [LARGE SCALE GENOMIC DNA]</scope>
    <source>
        <strain evidence="2">DSM 3384</strain>
    </source>
</reference>